<evidence type="ECO:0000259" key="6">
    <source>
        <dbReference type="Pfam" id="PF13482"/>
    </source>
</evidence>
<dbReference type="InterPro" id="IPR038720">
    <property type="entry name" value="YprB_RNase_H-like_dom"/>
</dbReference>
<keyword evidence="8" id="KW-1185">Reference proteome</keyword>
<evidence type="ECO:0000256" key="1">
    <source>
        <dbReference type="ARBA" id="ARBA00022741"/>
    </source>
</evidence>
<protein>
    <submittedName>
        <fullName evidence="7">AAA domain-containing protein</fullName>
    </submittedName>
</protein>
<feature type="non-terminal residue" evidence="7">
    <location>
        <position position="1"/>
    </location>
</feature>
<dbReference type="CDD" id="cd18808">
    <property type="entry name" value="SF1_C_Upf1"/>
    <property type="match status" value="1"/>
</dbReference>
<keyword evidence="2" id="KW-0378">Hydrolase</keyword>
<evidence type="ECO:0000256" key="2">
    <source>
        <dbReference type="ARBA" id="ARBA00022801"/>
    </source>
</evidence>
<dbReference type="InterPro" id="IPR050534">
    <property type="entry name" value="Coronavir_polyprotein_1ab"/>
</dbReference>
<evidence type="ECO:0000313" key="8">
    <source>
        <dbReference type="Proteomes" id="UP001150259"/>
    </source>
</evidence>
<evidence type="ECO:0000259" key="5">
    <source>
        <dbReference type="Pfam" id="PF13087"/>
    </source>
</evidence>
<dbReference type="Gene3D" id="3.40.50.300">
    <property type="entry name" value="P-loop containing nucleotide triphosphate hydrolases"/>
    <property type="match status" value="2"/>
</dbReference>
<dbReference type="Proteomes" id="UP001150259">
    <property type="component" value="Unassembled WGS sequence"/>
</dbReference>
<dbReference type="InterPro" id="IPR041679">
    <property type="entry name" value="DNA2/NAM7-like_C"/>
</dbReference>
<feature type="domain" description="DNA2/NAM7 helicase-like C-terminal" evidence="5">
    <location>
        <begin position="546"/>
        <end position="715"/>
    </location>
</feature>
<dbReference type="Pfam" id="PF13482">
    <property type="entry name" value="RNase_H_2"/>
    <property type="match status" value="1"/>
</dbReference>
<dbReference type="Pfam" id="PF13087">
    <property type="entry name" value="AAA_12"/>
    <property type="match status" value="1"/>
</dbReference>
<gene>
    <name evidence="7" type="ORF">OO014_05855</name>
</gene>
<name>A0ABT5GG22_9MICO</name>
<keyword evidence="1" id="KW-0547">Nucleotide-binding</keyword>
<dbReference type="EMBL" id="JAPFQL010000017">
    <property type="protein sequence ID" value="MDC5696775.1"/>
    <property type="molecule type" value="Genomic_DNA"/>
</dbReference>
<dbReference type="Pfam" id="PF13604">
    <property type="entry name" value="AAA_30"/>
    <property type="match status" value="1"/>
</dbReference>
<feature type="domain" description="YprB ribonuclease H-like" evidence="6">
    <location>
        <begin position="18"/>
        <end position="108"/>
    </location>
</feature>
<dbReference type="RefSeq" id="WP_272461351.1">
    <property type="nucleotide sequence ID" value="NZ_JAPFQL010000017.1"/>
</dbReference>
<accession>A0ABT5GG22</accession>
<dbReference type="PANTHER" id="PTHR43788:SF8">
    <property type="entry name" value="DNA-BINDING PROTEIN SMUBP-2"/>
    <property type="match status" value="1"/>
</dbReference>
<organism evidence="7 8">
    <name type="scientific">Intrasporangium calvum</name>
    <dbReference type="NCBI Taxonomy" id="53358"/>
    <lineage>
        <taxon>Bacteria</taxon>
        <taxon>Bacillati</taxon>
        <taxon>Actinomycetota</taxon>
        <taxon>Actinomycetes</taxon>
        <taxon>Micrococcales</taxon>
        <taxon>Intrasporangiaceae</taxon>
        <taxon>Intrasporangium</taxon>
    </lineage>
</organism>
<evidence type="ECO:0000256" key="3">
    <source>
        <dbReference type="ARBA" id="ARBA00022806"/>
    </source>
</evidence>
<evidence type="ECO:0000313" key="7">
    <source>
        <dbReference type="EMBL" id="MDC5696775.1"/>
    </source>
</evidence>
<proteinExistence type="predicted"/>
<dbReference type="InterPro" id="IPR027417">
    <property type="entry name" value="P-loop_NTPase"/>
</dbReference>
<keyword evidence="3" id="KW-0347">Helicase</keyword>
<dbReference type="PANTHER" id="PTHR43788">
    <property type="entry name" value="DNA2/NAM7 HELICASE FAMILY MEMBER"/>
    <property type="match status" value="1"/>
</dbReference>
<evidence type="ECO:0000256" key="4">
    <source>
        <dbReference type="ARBA" id="ARBA00022840"/>
    </source>
</evidence>
<sequence>LAGRYGLLEAELDDLLRSRVFVDLYSVVRRAVVVSQPSYSIKKLEPLYMGEELRAGDVQKGDVSIAEYHLFRLDREHGDEESASRRLKELEEYNAYDCLSTQRLRDWLLDEVGVPAGAVSDGEADDAGSSESPLALERARLTAALDERAGTGPESARAWRLLGASVGYHRREDLPFWWDHFSRLNTDVAEWGENRDIFVVSGGEIVRDWATTGRQRNPRRTVRLTGAWGPGSATPPTAYAAYALPAPPGMQGHDQYAWQTRELTVFVPDLDDPGVLEVEETCGPGEECTVLPVALTPTSVPTKVIEQALHRCADAALVSADDPVHAAWDLLTARPPRLSGGAALPPLGVDDDPVDVVTRAALLLDGSYLAIQGPPGSGKSWTAAQVIRDLVRRHHWRVAVVAQSHAVVEHLLDGIVEHGLEPSVVGKSSRKSDRQPWVDVTNTGAGRAAWVAEHRTHGRGCVLGGTAWTFTAETLAGAFDLVVVDEAGQFSLANTVAVSTAGRNLLLLGDPQQLPQVSQGRHPEPVNESALGWLMGEHRTLPAELGYFLATSHRMCEQVCAPVSHLSYEGRLTSSAPSRELAGVSPGVAVLHVPHSGNRTRSAEEADAVADQVDRLLGTPWTEDGATRPSGQRDILVVAPYNAQVALIRQTLAARGHQGVRVGTVDKFQGQQAPVTIVSLAASSPKEAARGMGFLLNRNRLNVAVSRAKWLAVVIHSPELTHYLPRTVPELLELGGFLALVESGQSLSPRYGNRP</sequence>
<dbReference type="InterPro" id="IPR047187">
    <property type="entry name" value="SF1_C_Upf1"/>
</dbReference>
<reference evidence="7 8" key="1">
    <citation type="submission" date="2022-11" db="EMBL/GenBank/DDBJ databases">
        <title>Anaerobic phenanthrene biodegradation by a DNRA strain PheN6.</title>
        <authorList>
            <person name="Zhang Z."/>
        </authorList>
    </citation>
    <scope>NUCLEOTIDE SEQUENCE [LARGE SCALE GENOMIC DNA]</scope>
    <source>
        <strain evidence="7 8">PheN6</strain>
    </source>
</reference>
<dbReference type="CDD" id="cd17934">
    <property type="entry name" value="DEXXQc_Upf1-like"/>
    <property type="match status" value="1"/>
</dbReference>
<dbReference type="SUPFAM" id="SSF53098">
    <property type="entry name" value="Ribonuclease H-like"/>
    <property type="match status" value="1"/>
</dbReference>
<dbReference type="InterPro" id="IPR012337">
    <property type="entry name" value="RNaseH-like_sf"/>
</dbReference>
<comment type="caution">
    <text evidence="7">The sequence shown here is derived from an EMBL/GenBank/DDBJ whole genome shotgun (WGS) entry which is preliminary data.</text>
</comment>
<keyword evidence="4" id="KW-0067">ATP-binding</keyword>
<dbReference type="SUPFAM" id="SSF52540">
    <property type="entry name" value="P-loop containing nucleoside triphosphate hydrolases"/>
    <property type="match status" value="1"/>
</dbReference>